<feature type="region of interest" description="Disordered" evidence="2">
    <location>
        <begin position="283"/>
        <end position="317"/>
    </location>
</feature>
<dbReference type="AlphaFoldDB" id="A0AAD1GXU4"/>
<protein>
    <recommendedName>
        <fullName evidence="3">Transposase InsH N-terminal domain-containing protein</fullName>
    </recommendedName>
</protein>
<evidence type="ECO:0000313" key="4">
    <source>
        <dbReference type="EMBL" id="BBU21241.1"/>
    </source>
</evidence>
<feature type="coiled-coil region" evidence="1">
    <location>
        <begin position="226"/>
        <end position="260"/>
    </location>
</feature>
<evidence type="ECO:0000256" key="2">
    <source>
        <dbReference type="SAM" id="MobiDB-lite"/>
    </source>
</evidence>
<dbReference type="PANTHER" id="PTHR33803">
    <property type="entry name" value="IS1478 TRANSPOSASE"/>
    <property type="match status" value="1"/>
</dbReference>
<evidence type="ECO:0000259" key="3">
    <source>
        <dbReference type="Pfam" id="PF05598"/>
    </source>
</evidence>
<dbReference type="EMBL" id="AP022314">
    <property type="protein sequence ID" value="BBU21241.1"/>
    <property type="molecule type" value="Genomic_DNA"/>
</dbReference>
<dbReference type="Pfam" id="PF05598">
    <property type="entry name" value="DUF772"/>
    <property type="match status" value="1"/>
</dbReference>
<organism evidence="4 5">
    <name type="scientific">Mycobacterium xenopi</name>
    <dbReference type="NCBI Taxonomy" id="1789"/>
    <lineage>
        <taxon>Bacteria</taxon>
        <taxon>Bacillati</taxon>
        <taxon>Actinomycetota</taxon>
        <taxon>Actinomycetes</taxon>
        <taxon>Mycobacteriales</taxon>
        <taxon>Mycobacteriaceae</taxon>
        <taxon>Mycobacterium</taxon>
    </lineage>
</organism>
<sequence length="384" mass="42155">MFRTVGDQQSLWESILPEEVRRHPDELARVNALLDDPAFFTPFVPFFDPQIGRPSTPMETYLRLMFLKFRYRLGYESLCREVSDSITWRMFCRIPLDVSVPHPSTLMKLTTRCGSAAVDGLNETLLAKAAEAKLLCTNRIRADTTVVPANVGYPTDSGLLAKAVRRIAATGQRIQAAGGAVRTRVRDRSPAAGKRAHAIASKLRSRAALGRDAVTAAVLNTTGELVELAETAARDAERLLVNAKRAVRRAMAKAAALRARGKHDAAAGGVAAAWCARSRTWPSWWPRPARSPRRPGNGCPDTPRRHHSRRVSLHDGDARPIAKARLGKPVEFGHKAQVTDNDDRVIVGHAVEMGNPADAPQLAPAVARVKSEPGTKLRRHVRWP</sequence>
<dbReference type="Proteomes" id="UP000464624">
    <property type="component" value="Chromosome"/>
</dbReference>
<accession>A0AAD1GXU4</accession>
<dbReference type="InterPro" id="IPR008490">
    <property type="entry name" value="Transposase_InsH_N"/>
</dbReference>
<gene>
    <name evidence="4" type="ORF">MYXE_10300</name>
</gene>
<name>A0AAD1GXU4_MYCXE</name>
<keyword evidence="1" id="KW-0175">Coiled coil</keyword>
<evidence type="ECO:0000313" key="5">
    <source>
        <dbReference type="Proteomes" id="UP000464624"/>
    </source>
</evidence>
<dbReference type="PANTHER" id="PTHR33803:SF3">
    <property type="entry name" value="BLL1974 PROTEIN"/>
    <property type="match status" value="1"/>
</dbReference>
<evidence type="ECO:0000256" key="1">
    <source>
        <dbReference type="SAM" id="Coils"/>
    </source>
</evidence>
<dbReference type="KEGG" id="mxe:MYXE_10300"/>
<proteinExistence type="predicted"/>
<reference evidence="4 5" key="1">
    <citation type="submission" date="2019-12" db="EMBL/GenBank/DDBJ databases">
        <title>Complete genome sequence of Mycolicibacterium xenopi str. JCM15661T.</title>
        <authorList>
            <person name="Yoshida M."/>
            <person name="Fukano H."/>
            <person name="Asakura T."/>
            <person name="Hoshino Y."/>
        </authorList>
    </citation>
    <scope>NUCLEOTIDE SEQUENCE [LARGE SCALE GENOMIC DNA]</scope>
    <source>
        <strain evidence="4 5">JCM 15661T</strain>
    </source>
</reference>
<feature type="domain" description="Transposase InsH N-terminal" evidence="3">
    <location>
        <begin position="23"/>
        <end position="111"/>
    </location>
</feature>